<dbReference type="EMBL" id="KE356561">
    <property type="protein sequence ID" value="ERG95119.1"/>
    <property type="molecule type" value="Genomic_DNA"/>
</dbReference>
<dbReference type="RefSeq" id="WP_021054607.1">
    <property type="nucleotide sequence ID" value="NZ_KE356561.1"/>
</dbReference>
<gene>
    <name evidence="2" type="ORF">J07HQW2_01565</name>
</gene>
<feature type="coiled-coil region" evidence="1">
    <location>
        <begin position="54"/>
        <end position="81"/>
    </location>
</feature>
<proteinExistence type="predicted"/>
<dbReference type="AlphaFoldDB" id="U1MXC6"/>
<dbReference type="HOGENOM" id="CLU_1500272_0_0_2"/>
<protein>
    <submittedName>
        <fullName evidence="2">Uncharacterized protein</fullName>
    </submittedName>
</protein>
<name>U1MXC6_9EURY</name>
<evidence type="ECO:0000256" key="1">
    <source>
        <dbReference type="SAM" id="Coils"/>
    </source>
</evidence>
<evidence type="ECO:0000313" key="3">
    <source>
        <dbReference type="Proteomes" id="UP000030710"/>
    </source>
</evidence>
<evidence type="ECO:0000313" key="2">
    <source>
        <dbReference type="EMBL" id="ERG95119.1"/>
    </source>
</evidence>
<sequence>MEEIDSFITEEMGLLRDDGGAKWTEGITELIMLGMDSWRQGQVERAHLVSPERVESLEERNRELREKVSDLKAKVDKLDRDDGKIDAAVRVQRIEASILKILCNNIGAKSPNYMSIEAVADKTGHDYDTVVHYAVMLARVEFGGYVQFDRMEENIKVQREDAYEKYCEAAGIDGVTLDG</sequence>
<reference evidence="2 3" key="1">
    <citation type="journal article" date="2013" name="PLoS ONE">
        <title>Assembly-driven community genomics of a hypersaline microbial ecosystem.</title>
        <authorList>
            <person name="Podell S."/>
            <person name="Ugalde J.A."/>
            <person name="Narasingarao P."/>
            <person name="Banfield J.F."/>
            <person name="Heidelberg K.B."/>
            <person name="Allen E.E."/>
        </authorList>
    </citation>
    <scope>NUCLEOTIDE SEQUENCE [LARGE SCALE GENOMIC DNA]</scope>
    <source>
        <strain evidence="3">J07HQW2</strain>
    </source>
</reference>
<keyword evidence="1" id="KW-0175">Coiled coil</keyword>
<organism evidence="2 3">
    <name type="scientific">Haloquadratum walsbyi J07HQW2</name>
    <dbReference type="NCBI Taxonomy" id="1238425"/>
    <lineage>
        <taxon>Archaea</taxon>
        <taxon>Methanobacteriati</taxon>
        <taxon>Methanobacteriota</taxon>
        <taxon>Stenosarchaea group</taxon>
        <taxon>Halobacteria</taxon>
        <taxon>Halobacteriales</taxon>
        <taxon>Haloferacaceae</taxon>
        <taxon>Haloquadratum</taxon>
    </lineage>
</organism>
<accession>U1MXC6</accession>
<dbReference type="Proteomes" id="UP000030710">
    <property type="component" value="Unassembled WGS sequence"/>
</dbReference>